<dbReference type="InterPro" id="IPR036412">
    <property type="entry name" value="HAD-like_sf"/>
</dbReference>
<dbReference type="InterPro" id="IPR010037">
    <property type="entry name" value="FkbH_domain"/>
</dbReference>
<dbReference type="Gene3D" id="3.40.50.1000">
    <property type="entry name" value="HAD superfamily/HAD-like"/>
    <property type="match status" value="1"/>
</dbReference>
<dbReference type="NCBIfam" id="TIGR01686">
    <property type="entry name" value="FkbH"/>
    <property type="match status" value="1"/>
</dbReference>
<dbReference type="SUPFAM" id="SSF55729">
    <property type="entry name" value="Acyl-CoA N-acyltransferases (Nat)"/>
    <property type="match status" value="1"/>
</dbReference>
<gene>
    <name evidence="2" type="ORF">ACFOSH_37665</name>
</gene>
<evidence type="ECO:0000313" key="2">
    <source>
        <dbReference type="EMBL" id="MFC3455195.1"/>
    </source>
</evidence>
<dbReference type="SUPFAM" id="SSF56784">
    <property type="entry name" value="HAD-like"/>
    <property type="match status" value="1"/>
</dbReference>
<sequence length="617" mass="66788">MNDFTELLGGLRMAVADRSAPAPGLRQRLAEVEDPAVVRQAGRVLAELPPAGPALRPIRMAVLATCTIGPFEHLLRAALVATGTQPTLLLGDYGTFELTLADGEIDGSPDVVTCLLDERYFLPRDWSAADPAGLAAHVAARFAELRGLLLAFLRRMPATLVLHTVPVPAELRDSLISWRARAVVGQAWHRLNADLLGLAEEDSRITVVDLAGELADLAVAARDERLYRYADLPYTDGALLALARQVARVVAARSGLSRKVLALDLDNTLWGGVLGEVGETGLHLGGLYPGNCYQDLQRAVRRLREQGVILVLASKNDAGPVDKALADHPEMVLRPQDFAVRAVNWTAKADNLRHAAETLNLAGSAFVFMDDSPFERGHVAAELPEVAVVSADGDPAGLVRSLLRPGWFDVPELTDTDLKRPALYRSRALRTDFSSGFASSEDYLRALRTRVTAHPVTAFEVGRVAQLSARTNQFNLTGRRFDEAATTAMSTDPDQLAASFAVADRFGDEGIVGAAWIECRDQVWRVLNLVLSCRVFGRGIEFAIVDWIVRRAREAGAIALVGHYAPTGRNTVANGFWEKAGFTPSGEDGTYTVVPGTAPTCLPTWITYPETSDDRHG</sequence>
<evidence type="ECO:0000259" key="1">
    <source>
        <dbReference type="PROSITE" id="PS51186"/>
    </source>
</evidence>
<organism evidence="2 3">
    <name type="scientific">Amycolatopsis speibonae</name>
    <dbReference type="NCBI Taxonomy" id="1450224"/>
    <lineage>
        <taxon>Bacteria</taxon>
        <taxon>Bacillati</taxon>
        <taxon>Actinomycetota</taxon>
        <taxon>Actinomycetes</taxon>
        <taxon>Pseudonocardiales</taxon>
        <taxon>Pseudonocardiaceae</taxon>
        <taxon>Amycolatopsis</taxon>
    </lineage>
</organism>
<dbReference type="PROSITE" id="PS51186">
    <property type="entry name" value="GNAT"/>
    <property type="match status" value="1"/>
</dbReference>
<dbReference type="Gene3D" id="3.40.630.30">
    <property type="match status" value="1"/>
</dbReference>
<dbReference type="InterPro" id="IPR016181">
    <property type="entry name" value="Acyl_CoA_acyltransferase"/>
</dbReference>
<dbReference type="InterPro" id="IPR023214">
    <property type="entry name" value="HAD_sf"/>
</dbReference>
<comment type="caution">
    <text evidence="2">The sequence shown here is derived from an EMBL/GenBank/DDBJ whole genome shotgun (WGS) entry which is preliminary data.</text>
</comment>
<dbReference type="EMBL" id="JBHRWK010000081">
    <property type="protein sequence ID" value="MFC3455195.1"/>
    <property type="molecule type" value="Genomic_DNA"/>
</dbReference>
<dbReference type="RefSeq" id="WP_378245404.1">
    <property type="nucleotide sequence ID" value="NZ_JBHRWK010000081.1"/>
</dbReference>
<protein>
    <submittedName>
        <fullName evidence="2">HAD-IIIC family phosphatase</fullName>
    </submittedName>
</protein>
<dbReference type="InterPro" id="IPR010033">
    <property type="entry name" value="HAD_SF_ppase_IIIC"/>
</dbReference>
<accession>A0ABV7P7V0</accession>
<dbReference type="InterPro" id="IPR036514">
    <property type="entry name" value="SGNH_hydro_sf"/>
</dbReference>
<proteinExistence type="predicted"/>
<dbReference type="Gene3D" id="3.40.50.1110">
    <property type="entry name" value="SGNH hydrolase"/>
    <property type="match status" value="1"/>
</dbReference>
<dbReference type="InterPro" id="IPR000182">
    <property type="entry name" value="GNAT_dom"/>
</dbReference>
<dbReference type="Proteomes" id="UP001595645">
    <property type="component" value="Unassembled WGS sequence"/>
</dbReference>
<reference evidence="3" key="1">
    <citation type="journal article" date="2019" name="Int. J. Syst. Evol. Microbiol.">
        <title>The Global Catalogue of Microorganisms (GCM) 10K type strain sequencing project: providing services to taxonomists for standard genome sequencing and annotation.</title>
        <authorList>
            <consortium name="The Broad Institute Genomics Platform"/>
            <consortium name="The Broad Institute Genome Sequencing Center for Infectious Disease"/>
            <person name="Wu L."/>
            <person name="Ma J."/>
        </authorList>
    </citation>
    <scope>NUCLEOTIDE SEQUENCE [LARGE SCALE GENOMIC DNA]</scope>
    <source>
        <strain evidence="3">CGMCC 4.7676</strain>
    </source>
</reference>
<evidence type="ECO:0000313" key="3">
    <source>
        <dbReference type="Proteomes" id="UP001595645"/>
    </source>
</evidence>
<keyword evidence="3" id="KW-1185">Reference proteome</keyword>
<name>A0ABV7P7V0_9PSEU</name>
<feature type="domain" description="N-acetyltransferase" evidence="1">
    <location>
        <begin position="451"/>
        <end position="609"/>
    </location>
</feature>
<dbReference type="NCBIfam" id="TIGR01681">
    <property type="entry name" value="HAD-SF-IIIC"/>
    <property type="match status" value="1"/>
</dbReference>